<evidence type="ECO:0000313" key="8">
    <source>
        <dbReference type="Proteomes" id="UP000198577"/>
    </source>
</evidence>
<dbReference type="STRING" id="937334.SAMN05444406_10496"/>
<comment type="similarity">
    <text evidence="1">In the C-terminal section; belongs to the class-I pyridoxal-phosphate-dependent aminotransferase family.</text>
</comment>
<dbReference type="SUPFAM" id="SSF46785">
    <property type="entry name" value="Winged helix' DNA-binding domain"/>
    <property type="match status" value="1"/>
</dbReference>
<feature type="domain" description="HTH gntR-type" evidence="6">
    <location>
        <begin position="15"/>
        <end position="83"/>
    </location>
</feature>
<dbReference type="InterPro" id="IPR000524">
    <property type="entry name" value="Tscrpt_reg_HTH_GntR"/>
</dbReference>
<dbReference type="Pfam" id="PF00155">
    <property type="entry name" value="Aminotran_1_2"/>
    <property type="match status" value="1"/>
</dbReference>
<dbReference type="CDD" id="cd00609">
    <property type="entry name" value="AAT_like"/>
    <property type="match status" value="1"/>
</dbReference>
<dbReference type="GO" id="GO:0003700">
    <property type="term" value="F:DNA-binding transcription factor activity"/>
    <property type="evidence" value="ECO:0007669"/>
    <property type="project" value="InterPro"/>
</dbReference>
<dbReference type="InterPro" id="IPR015422">
    <property type="entry name" value="PyrdxlP-dep_Trfase_small"/>
</dbReference>
<dbReference type="PANTHER" id="PTHR46577">
    <property type="entry name" value="HTH-TYPE TRANSCRIPTIONAL REGULATORY PROTEIN GABR"/>
    <property type="match status" value="1"/>
</dbReference>
<organism evidence="7 8">
    <name type="scientific">Caldicoprobacter faecalis</name>
    <dbReference type="NCBI Taxonomy" id="937334"/>
    <lineage>
        <taxon>Bacteria</taxon>
        <taxon>Bacillati</taxon>
        <taxon>Bacillota</taxon>
        <taxon>Clostridia</taxon>
        <taxon>Caldicoprobacterales</taxon>
        <taxon>Caldicoprobacteraceae</taxon>
        <taxon>Caldicoprobacter</taxon>
    </lineage>
</organism>
<dbReference type="OrthoDB" id="9802328at2"/>
<dbReference type="GO" id="GO:0030170">
    <property type="term" value="F:pyridoxal phosphate binding"/>
    <property type="evidence" value="ECO:0007669"/>
    <property type="project" value="InterPro"/>
</dbReference>
<dbReference type="PROSITE" id="PS50949">
    <property type="entry name" value="HTH_GNTR"/>
    <property type="match status" value="1"/>
</dbReference>
<evidence type="ECO:0000256" key="2">
    <source>
        <dbReference type="ARBA" id="ARBA00022898"/>
    </source>
</evidence>
<keyword evidence="5" id="KW-0804">Transcription</keyword>
<dbReference type="InterPro" id="IPR015424">
    <property type="entry name" value="PyrdxlP-dep_Trfase"/>
</dbReference>
<proteinExistence type="inferred from homology"/>
<protein>
    <submittedName>
        <fullName evidence="7">Transcriptional regulator, GntR family</fullName>
    </submittedName>
</protein>
<dbReference type="RefSeq" id="WP_092281989.1">
    <property type="nucleotide sequence ID" value="NZ_FOXR01000004.1"/>
</dbReference>
<dbReference type="SUPFAM" id="SSF53383">
    <property type="entry name" value="PLP-dependent transferases"/>
    <property type="match status" value="1"/>
</dbReference>
<dbReference type="InterPro" id="IPR015421">
    <property type="entry name" value="PyrdxlP-dep_Trfase_major"/>
</dbReference>
<dbReference type="GO" id="GO:0003677">
    <property type="term" value="F:DNA binding"/>
    <property type="evidence" value="ECO:0007669"/>
    <property type="project" value="UniProtKB-KW"/>
</dbReference>
<dbReference type="PANTHER" id="PTHR46577:SF1">
    <property type="entry name" value="HTH-TYPE TRANSCRIPTIONAL REGULATORY PROTEIN GABR"/>
    <property type="match status" value="1"/>
</dbReference>
<evidence type="ECO:0000256" key="1">
    <source>
        <dbReference type="ARBA" id="ARBA00005384"/>
    </source>
</evidence>
<dbReference type="CDD" id="cd07377">
    <property type="entry name" value="WHTH_GntR"/>
    <property type="match status" value="1"/>
</dbReference>
<dbReference type="InterPro" id="IPR036390">
    <property type="entry name" value="WH_DNA-bd_sf"/>
</dbReference>
<dbReference type="SMART" id="SM00345">
    <property type="entry name" value="HTH_GNTR"/>
    <property type="match status" value="1"/>
</dbReference>
<dbReference type="Gene3D" id="3.40.640.10">
    <property type="entry name" value="Type I PLP-dependent aspartate aminotransferase-like (Major domain)"/>
    <property type="match status" value="1"/>
</dbReference>
<reference evidence="7 8" key="1">
    <citation type="submission" date="2016-10" db="EMBL/GenBank/DDBJ databases">
        <authorList>
            <person name="de Groot N.N."/>
        </authorList>
    </citation>
    <scope>NUCLEOTIDE SEQUENCE [LARGE SCALE GENOMIC DNA]</scope>
    <source>
        <strain evidence="7 8">DSM 20678</strain>
    </source>
</reference>
<dbReference type="InterPro" id="IPR036388">
    <property type="entry name" value="WH-like_DNA-bd_sf"/>
</dbReference>
<evidence type="ECO:0000313" key="7">
    <source>
        <dbReference type="EMBL" id="SFP81553.1"/>
    </source>
</evidence>
<accession>A0A1I5TET8</accession>
<dbReference type="Pfam" id="PF00392">
    <property type="entry name" value="GntR"/>
    <property type="match status" value="1"/>
</dbReference>
<sequence length="493" mass="56196">MDKKLSIYLDDSIDTPLYIQLFLQLKNLIVEGVFRPNEKLPPIRKLAQQLRVNTITVVNAYKRLESEGLAYSIVGSGTYVASSTRHEQPLQPRDETEHLRMMEKGQIQVKEDTINFASTTPTPDLFPVDSFKALINRVLDRDKGEAFGYQQVQGYQPLRQSICDYLKNFSIDVLVDDIQVISGAQQGIDIVSKALIEYGDCVFVESPTYRGALEAFKSRGAKIVEIPMQEDGIDIETLKRSLATYNPKFIYIMPNFQNPTGYSYSHEKKLEILKIAREHNTFIVEDDFLSELSFTGGHSLPLKSLDRRQVVIYIKSFSKIFMPGLRLGFMAVPESLRGRVLAAKHTSDISTSGLIQRTFDLYLRENIWMEHINYMKDKYKKRYEIFLEAVRKSFPKSVRYKAPGGGLHMWFELPPGYSDQELYARCLKRGVLITPGSLFYSEGADTGHFRMSFAAVHSEKIETGVKIVGEVLHEYLGESTAPAIQIQEYSPFL</sequence>
<evidence type="ECO:0000259" key="6">
    <source>
        <dbReference type="PROSITE" id="PS50949"/>
    </source>
</evidence>
<dbReference type="InterPro" id="IPR051446">
    <property type="entry name" value="HTH_trans_reg/aminotransferase"/>
</dbReference>
<evidence type="ECO:0000256" key="3">
    <source>
        <dbReference type="ARBA" id="ARBA00023015"/>
    </source>
</evidence>
<evidence type="ECO:0000256" key="4">
    <source>
        <dbReference type="ARBA" id="ARBA00023125"/>
    </source>
</evidence>
<keyword evidence="4" id="KW-0238">DNA-binding</keyword>
<dbReference type="EMBL" id="FOXR01000004">
    <property type="protein sequence ID" value="SFP81553.1"/>
    <property type="molecule type" value="Genomic_DNA"/>
</dbReference>
<dbReference type="GO" id="GO:0003824">
    <property type="term" value="F:catalytic activity"/>
    <property type="evidence" value="ECO:0007669"/>
    <property type="project" value="UniProtKB-ARBA"/>
</dbReference>
<dbReference type="InterPro" id="IPR004839">
    <property type="entry name" value="Aminotransferase_I/II_large"/>
</dbReference>
<evidence type="ECO:0000256" key="5">
    <source>
        <dbReference type="ARBA" id="ARBA00023163"/>
    </source>
</evidence>
<dbReference type="Proteomes" id="UP000198577">
    <property type="component" value="Unassembled WGS sequence"/>
</dbReference>
<keyword evidence="2" id="KW-0663">Pyridoxal phosphate</keyword>
<dbReference type="Gene3D" id="3.90.1150.10">
    <property type="entry name" value="Aspartate Aminotransferase, domain 1"/>
    <property type="match status" value="1"/>
</dbReference>
<dbReference type="AlphaFoldDB" id="A0A1I5TET8"/>
<dbReference type="Gene3D" id="1.10.10.10">
    <property type="entry name" value="Winged helix-like DNA-binding domain superfamily/Winged helix DNA-binding domain"/>
    <property type="match status" value="1"/>
</dbReference>
<gene>
    <name evidence="7" type="ORF">SAMN05444406_10496</name>
</gene>
<keyword evidence="3" id="KW-0805">Transcription regulation</keyword>
<keyword evidence="8" id="KW-1185">Reference proteome</keyword>
<name>A0A1I5TET8_9FIRM</name>